<name>A0ABR4QS93_9CEST</name>
<reference evidence="5 6" key="1">
    <citation type="journal article" date="2022" name="Front. Cell. Infect. Microbiol.">
        <title>The Genomes of Two Strains of Taenia crassiceps the Animal Model for the Study of Human Cysticercosis.</title>
        <authorList>
            <person name="Bobes R.J."/>
            <person name="Estrada K."/>
            <person name="Rios-Valencia D.G."/>
            <person name="Calderon-Gallegos A."/>
            <person name="de la Torre P."/>
            <person name="Carrero J.C."/>
            <person name="Sanchez-Flores A."/>
            <person name="Laclette J.P."/>
        </authorList>
    </citation>
    <scope>NUCLEOTIDE SEQUENCE [LARGE SCALE GENOMIC DNA]</scope>
    <source>
        <strain evidence="5">WFUcys</strain>
    </source>
</reference>
<gene>
    <name evidence="5" type="ORF">TcWFU_007289</name>
</gene>
<dbReference type="PANTHER" id="PTHR13000:SF0">
    <property type="entry name" value="NUCLEOPORIN P54"/>
    <property type="match status" value="1"/>
</dbReference>
<dbReference type="Gene3D" id="1.20.5.490">
    <property type="entry name" value="Single helix bin"/>
    <property type="match status" value="1"/>
</dbReference>
<keyword evidence="2" id="KW-0813">Transport</keyword>
<comment type="subcellular location">
    <subcellularLocation>
        <location evidence="1">Nucleus</location>
    </subcellularLocation>
</comment>
<keyword evidence="3" id="KW-0539">Nucleus</keyword>
<evidence type="ECO:0000259" key="4">
    <source>
        <dbReference type="Pfam" id="PF13874"/>
    </source>
</evidence>
<dbReference type="PANTHER" id="PTHR13000">
    <property type="entry name" value="NUCLEOPORIN P54"/>
    <property type="match status" value="1"/>
</dbReference>
<sequence length="580" mass="63223">MFGNAPKPLFGSQQPAAFGTTTQSGFSFGTLATSNAFSFGAKPKTSSTFNLGPTPAKTSTNIFGGLGATTSSASPFSFSAATKPGSLFGNTFGSASATTKPGTLFSFPSAQGSQVSSGLQLGSGLLTQSTTLQQQQQQQHQQQSQQSVDAFYASLSQPMLFGDERDNIIARLNQLQAMLGTGTGYSALGPVTYTPDNPFSRFRGVAYNVMPTSSEADGLVCMELTKAFTEVLPLKQDVHDHIFRLLGGRVNYQLVIEEIRPSARSESNTEVVIKVVERLASGATHIVPASDLANFLCGPAIKSQLESQLCVCRLMPELAPSASQINAYLEIPPAGFDKRVWQQAREDNPAPNRLIPVPVIGFADLKRRRDGQLLFGDQQRKAVKHLLSVVSALQAQQLSTSQKIAQIKRKHIELNHRVLKLLAKQTVARRAGFAISAEEETLRCALDHIWSEITAPRGLRARIQQLLPSVRTKTTVGEASKKQIATATDISEDSETFAATTAAWWQHPEIVDDLRDYLSQRTTGIKEMRRLLTELNTVMRILTEKKTKSSTVATTAVGLTNYSEFGVKDGWRISTRRWHR</sequence>
<dbReference type="Pfam" id="PF13874">
    <property type="entry name" value="Nup54"/>
    <property type="match status" value="1"/>
</dbReference>
<evidence type="ECO:0000313" key="6">
    <source>
        <dbReference type="Proteomes" id="UP001651158"/>
    </source>
</evidence>
<feature type="domain" description="Nucleoporin Nup54 alpha-helical" evidence="4">
    <location>
        <begin position="332"/>
        <end position="467"/>
    </location>
</feature>
<organism evidence="5 6">
    <name type="scientific">Taenia crassiceps</name>
    <dbReference type="NCBI Taxonomy" id="6207"/>
    <lineage>
        <taxon>Eukaryota</taxon>
        <taxon>Metazoa</taxon>
        <taxon>Spiralia</taxon>
        <taxon>Lophotrochozoa</taxon>
        <taxon>Platyhelminthes</taxon>
        <taxon>Cestoda</taxon>
        <taxon>Eucestoda</taxon>
        <taxon>Cyclophyllidea</taxon>
        <taxon>Taeniidae</taxon>
        <taxon>Taenia</taxon>
    </lineage>
</organism>
<keyword evidence="6" id="KW-1185">Reference proteome</keyword>
<evidence type="ECO:0000313" key="5">
    <source>
        <dbReference type="EMBL" id="KAL5112481.1"/>
    </source>
</evidence>
<evidence type="ECO:0000256" key="2">
    <source>
        <dbReference type="ARBA" id="ARBA00022448"/>
    </source>
</evidence>
<dbReference type="Proteomes" id="UP001651158">
    <property type="component" value="Unassembled WGS sequence"/>
</dbReference>
<comment type="caution">
    <text evidence="5">The sequence shown here is derived from an EMBL/GenBank/DDBJ whole genome shotgun (WGS) entry which is preliminary data.</text>
</comment>
<proteinExistence type="predicted"/>
<evidence type="ECO:0000256" key="1">
    <source>
        <dbReference type="ARBA" id="ARBA00004123"/>
    </source>
</evidence>
<dbReference type="InterPro" id="IPR024864">
    <property type="entry name" value="Nup54/Nup57/Nup44"/>
</dbReference>
<accession>A0ABR4QS93</accession>
<dbReference type="EMBL" id="JAKROA010000001">
    <property type="protein sequence ID" value="KAL5112481.1"/>
    <property type="molecule type" value="Genomic_DNA"/>
</dbReference>
<dbReference type="InterPro" id="IPR025712">
    <property type="entry name" value="Nup54_alpha-helical_dom"/>
</dbReference>
<protein>
    <submittedName>
        <fullName evidence="5">Nuclear pore complex protein Nup54</fullName>
    </submittedName>
</protein>
<evidence type="ECO:0000256" key="3">
    <source>
        <dbReference type="ARBA" id="ARBA00023242"/>
    </source>
</evidence>